<name>A0A3B1CDJ2_9ZZZZ</name>
<gene>
    <name evidence="1" type="ORF">MNBD_NITROSPINAE04-1617</name>
</gene>
<protein>
    <submittedName>
        <fullName evidence="1">Uncharacterized protein</fullName>
    </submittedName>
</protein>
<reference evidence="1" key="1">
    <citation type="submission" date="2018-06" db="EMBL/GenBank/DDBJ databases">
        <authorList>
            <person name="Zhirakovskaya E."/>
        </authorList>
    </citation>
    <scope>NUCLEOTIDE SEQUENCE</scope>
</reference>
<proteinExistence type="predicted"/>
<dbReference type="AlphaFoldDB" id="A0A3B1CDJ2"/>
<accession>A0A3B1CDJ2</accession>
<evidence type="ECO:0000313" key="1">
    <source>
        <dbReference type="EMBL" id="VAX14877.1"/>
    </source>
</evidence>
<dbReference type="EMBL" id="UOGA01000023">
    <property type="protein sequence ID" value="VAX14877.1"/>
    <property type="molecule type" value="Genomic_DNA"/>
</dbReference>
<organism evidence="1">
    <name type="scientific">hydrothermal vent metagenome</name>
    <dbReference type="NCBI Taxonomy" id="652676"/>
    <lineage>
        <taxon>unclassified sequences</taxon>
        <taxon>metagenomes</taxon>
        <taxon>ecological metagenomes</taxon>
    </lineage>
</organism>
<sequence>MVDDHQSAGKWAKELKVSDKKFKDALKESGIKPDSQKGACKYYSKKTAEKIKKKIK</sequence>